<gene>
    <name evidence="1" type="ORF">METZ01_LOCUS12631</name>
</gene>
<evidence type="ECO:0000313" key="1">
    <source>
        <dbReference type="EMBL" id="SUZ59777.1"/>
    </source>
</evidence>
<proteinExistence type="predicted"/>
<dbReference type="EMBL" id="UINC01000699">
    <property type="protein sequence ID" value="SUZ59777.1"/>
    <property type="molecule type" value="Genomic_DNA"/>
</dbReference>
<name>A0A381NZJ8_9ZZZZ</name>
<accession>A0A381NZJ8</accession>
<reference evidence="1" key="1">
    <citation type="submission" date="2018-05" db="EMBL/GenBank/DDBJ databases">
        <authorList>
            <person name="Lanie J.A."/>
            <person name="Ng W.-L."/>
            <person name="Kazmierczak K.M."/>
            <person name="Andrzejewski T.M."/>
            <person name="Davidsen T.M."/>
            <person name="Wayne K.J."/>
            <person name="Tettelin H."/>
            <person name="Glass J.I."/>
            <person name="Rusch D."/>
            <person name="Podicherti R."/>
            <person name="Tsui H.-C.T."/>
            <person name="Winkler M.E."/>
        </authorList>
    </citation>
    <scope>NUCLEOTIDE SEQUENCE</scope>
</reference>
<protein>
    <submittedName>
        <fullName evidence="1">Uncharacterized protein</fullName>
    </submittedName>
</protein>
<organism evidence="1">
    <name type="scientific">marine metagenome</name>
    <dbReference type="NCBI Taxonomy" id="408172"/>
    <lineage>
        <taxon>unclassified sequences</taxon>
        <taxon>metagenomes</taxon>
        <taxon>ecological metagenomes</taxon>
    </lineage>
</organism>
<sequence length="140" mass="16447">MPSATEDNSNDSPGPIIDRDVEFAQVVFDGRKLLKNKKKFQTDDWAWTTELDDGGIFIFSYLLYDYKQQVLSLSRLKESVYMLNLLRHKMLPAQGKSGLTLLAEFQVIFTLYERLKLEEMSWDACEEYLKEQIKEHRKTN</sequence>
<dbReference type="AlphaFoldDB" id="A0A381NZJ8"/>